<organism evidence="10 11">
    <name type="scientific">Leadbettera azotonutricia (strain ATCC BAA-888 / DSM 13862 / ZAS-9)</name>
    <name type="common">Treponema azotonutricium</name>
    <dbReference type="NCBI Taxonomy" id="545695"/>
    <lineage>
        <taxon>Bacteria</taxon>
        <taxon>Pseudomonadati</taxon>
        <taxon>Spirochaetota</taxon>
        <taxon>Spirochaetia</taxon>
        <taxon>Spirochaetales</taxon>
        <taxon>Breznakiellaceae</taxon>
        <taxon>Leadbettera</taxon>
    </lineage>
</organism>
<evidence type="ECO:0000256" key="2">
    <source>
        <dbReference type="ARBA" id="ARBA00009777"/>
    </source>
</evidence>
<dbReference type="OrthoDB" id="9781783at2"/>
<evidence type="ECO:0000259" key="9">
    <source>
        <dbReference type="Pfam" id="PF04055"/>
    </source>
</evidence>
<dbReference type="eggNOG" id="COG1313">
    <property type="taxonomic scope" value="Bacteria"/>
</dbReference>
<protein>
    <submittedName>
        <fullName evidence="10">Radical SAM domain protein</fullName>
    </submittedName>
</protein>
<dbReference type="InterPro" id="IPR001989">
    <property type="entry name" value="Radical_activat_CS"/>
</dbReference>
<dbReference type="KEGG" id="taz:TREAZ_2335"/>
<dbReference type="EMBL" id="CP001841">
    <property type="protein sequence ID" value="AEF82853.1"/>
    <property type="molecule type" value="Genomic_DNA"/>
</dbReference>
<reference evidence="10 11" key="2">
    <citation type="journal article" date="2011" name="ISME J.">
        <title>RNA-seq reveals cooperative metabolic interactions between two termite-gut spirochete species in co-culture.</title>
        <authorList>
            <person name="Rosenthal A.Z."/>
            <person name="Matson E.G."/>
            <person name="Eldar A."/>
            <person name="Leadbetter J.R."/>
        </authorList>
    </citation>
    <scope>NUCLEOTIDE SEQUENCE [LARGE SCALE GENOMIC DNA]</scope>
    <source>
        <strain evidence="11">ATCC BAA-888 / DSM 13862 / ZAS-9</strain>
    </source>
</reference>
<sequence>MDITSYRYCHLCPRSCGADRTAGKAGYCGETAELRIASASLHRGEEPPITGTGGSGTIFVSGCNLGCVFCQNFQISRQAMGKPVSESEFAGICLVLQEKGAGNINIVTGSHAAPALAAGIDLAREKGLGIPVLWNSSGYDGVESLAILKDRIDVYLPDLKTLDSGIAKRFFNAPDYAEHAAAAIKKMMEYRELKYDGERLVSGVMVRHLALPGCLEATREVLGWFAEHCKGRALLSLMTQYTPVGSGKNIPDRYVSETEYETMLGWLEEFGIEDGFCQELAAGSEWLPDFNKSNPFSSELSSPVWHWQDKF</sequence>
<evidence type="ECO:0000256" key="1">
    <source>
        <dbReference type="ARBA" id="ARBA00001966"/>
    </source>
</evidence>
<evidence type="ECO:0000313" key="10">
    <source>
        <dbReference type="EMBL" id="AEF82853.1"/>
    </source>
</evidence>
<dbReference type="RefSeq" id="WP_015709720.1">
    <property type="nucleotide sequence ID" value="NC_015577.1"/>
</dbReference>
<dbReference type="SFLD" id="SFLDS00029">
    <property type="entry name" value="Radical_SAM"/>
    <property type="match status" value="1"/>
</dbReference>
<reference evidence="11" key="1">
    <citation type="submission" date="2009-12" db="EMBL/GenBank/DDBJ databases">
        <title>Complete sequence of Treponema azotonutricium strain ZAS-9.</title>
        <authorList>
            <person name="Tetu S.G."/>
            <person name="Matson E."/>
            <person name="Ren Q."/>
            <person name="Seshadri R."/>
            <person name="Elbourne L."/>
            <person name="Hassan K.A."/>
            <person name="Durkin A."/>
            <person name="Radune D."/>
            <person name="Mohamoud Y."/>
            <person name="Shay R."/>
            <person name="Jin S."/>
            <person name="Zhang X."/>
            <person name="Lucey K."/>
            <person name="Ballor N.R."/>
            <person name="Ottesen E."/>
            <person name="Rosenthal R."/>
            <person name="Allen A."/>
            <person name="Leadbetter J.R."/>
            <person name="Paulsen I.T."/>
        </authorList>
    </citation>
    <scope>NUCLEOTIDE SEQUENCE [LARGE SCALE GENOMIC DNA]</scope>
    <source>
        <strain evidence="11">ATCC BAA-888 / DSM 13862 / ZAS-9</strain>
    </source>
</reference>
<dbReference type="PANTHER" id="PTHR43075:SF1">
    <property type="entry name" value="FORMATE LYASE ACTIVATING ENZYME, PUTATIVE (AFU_ORTHOLOGUE AFUA_2G15630)-RELATED"/>
    <property type="match status" value="1"/>
</dbReference>
<dbReference type="GO" id="GO:0016491">
    <property type="term" value="F:oxidoreductase activity"/>
    <property type="evidence" value="ECO:0007669"/>
    <property type="project" value="UniProtKB-KW"/>
</dbReference>
<dbReference type="HOGENOM" id="CLU_062674_0_0_12"/>
<proteinExistence type="inferred from homology"/>
<comment type="cofactor">
    <cofactor evidence="1">
        <name>[4Fe-4S] cluster</name>
        <dbReference type="ChEBI" id="CHEBI:49883"/>
    </cofactor>
</comment>
<dbReference type="InterPro" id="IPR007197">
    <property type="entry name" value="rSAM"/>
</dbReference>
<name>F5Y7G7_LEAAZ</name>
<dbReference type="PANTHER" id="PTHR43075">
    <property type="entry name" value="FORMATE LYASE ACTIVATING ENZYME, PUTATIVE (AFU_ORTHOLOGUE AFUA_2G15630)-RELATED"/>
    <property type="match status" value="1"/>
</dbReference>
<keyword evidence="6" id="KW-0560">Oxidoreductase</keyword>
<keyword evidence="7" id="KW-0408">Iron</keyword>
<accession>F5Y7G7</accession>
<dbReference type="CDD" id="cd01335">
    <property type="entry name" value="Radical_SAM"/>
    <property type="match status" value="1"/>
</dbReference>
<dbReference type="GO" id="GO:0051539">
    <property type="term" value="F:4 iron, 4 sulfur cluster binding"/>
    <property type="evidence" value="ECO:0007669"/>
    <property type="project" value="UniProtKB-KW"/>
</dbReference>
<evidence type="ECO:0000313" key="11">
    <source>
        <dbReference type="Proteomes" id="UP000009222"/>
    </source>
</evidence>
<evidence type="ECO:0000256" key="4">
    <source>
        <dbReference type="ARBA" id="ARBA00022691"/>
    </source>
</evidence>
<keyword evidence="8" id="KW-0411">Iron-sulfur</keyword>
<keyword evidence="5" id="KW-0479">Metal-binding</keyword>
<dbReference type="PROSITE" id="PS01087">
    <property type="entry name" value="RADICAL_ACTIVATING"/>
    <property type="match status" value="1"/>
</dbReference>
<dbReference type="AlphaFoldDB" id="F5Y7G7"/>
<feature type="domain" description="Radical SAM core" evidence="9">
    <location>
        <begin position="58"/>
        <end position="190"/>
    </location>
</feature>
<dbReference type="InterPro" id="IPR058240">
    <property type="entry name" value="rSAM_sf"/>
</dbReference>
<dbReference type="Gene3D" id="3.20.20.70">
    <property type="entry name" value="Aldolase class I"/>
    <property type="match status" value="1"/>
</dbReference>
<evidence type="ECO:0000256" key="7">
    <source>
        <dbReference type="ARBA" id="ARBA00023004"/>
    </source>
</evidence>
<dbReference type="SUPFAM" id="SSF102114">
    <property type="entry name" value="Radical SAM enzymes"/>
    <property type="match status" value="1"/>
</dbReference>
<evidence type="ECO:0000256" key="5">
    <source>
        <dbReference type="ARBA" id="ARBA00022723"/>
    </source>
</evidence>
<dbReference type="Pfam" id="PF04055">
    <property type="entry name" value="Radical_SAM"/>
    <property type="match status" value="1"/>
</dbReference>
<keyword evidence="4" id="KW-0949">S-adenosyl-L-methionine</keyword>
<dbReference type="STRING" id="545695.TREAZ_2335"/>
<dbReference type="Proteomes" id="UP000009222">
    <property type="component" value="Chromosome"/>
</dbReference>
<dbReference type="GO" id="GO:0046872">
    <property type="term" value="F:metal ion binding"/>
    <property type="evidence" value="ECO:0007669"/>
    <property type="project" value="UniProtKB-KW"/>
</dbReference>
<keyword evidence="11" id="KW-1185">Reference proteome</keyword>
<evidence type="ECO:0000256" key="6">
    <source>
        <dbReference type="ARBA" id="ARBA00023002"/>
    </source>
</evidence>
<gene>
    <name evidence="10" type="ordered locus">TREAZ_2335</name>
</gene>
<comment type="similarity">
    <text evidence="2">Belongs to the organic radical-activating enzymes family.</text>
</comment>
<evidence type="ECO:0000256" key="8">
    <source>
        <dbReference type="ARBA" id="ARBA00023014"/>
    </source>
</evidence>
<keyword evidence="3" id="KW-0004">4Fe-4S</keyword>
<dbReference type="InterPro" id="IPR040085">
    <property type="entry name" value="MJ0674-like"/>
</dbReference>
<dbReference type="InterPro" id="IPR013785">
    <property type="entry name" value="Aldolase_TIM"/>
</dbReference>
<dbReference type="SFLD" id="SFLDG01099">
    <property type="entry name" value="Uncharacterised_Radical_SAM_Su"/>
    <property type="match status" value="1"/>
</dbReference>
<dbReference type="InParanoid" id="F5Y7G7"/>
<evidence type="ECO:0000256" key="3">
    <source>
        <dbReference type="ARBA" id="ARBA00022485"/>
    </source>
</evidence>